<sequence>MWKWGVHVSHSRWNRMSCDQKTLRHLHSALRMSETETPFRPREKLLEKQKFYQSIHKHTYLKGPYDKLTSVAIPAALAASCLFLIGRGVYNMSHAAAGVEDNDSSVTAAAGVEVFNDSTIFVLPYSAQTKQSSEGDFNAITCRCTGNYIFHSSNHNTTFRSITFTQPPKSASLASACLSSVLSGYNGTVMAYGQTGTGKTYTLGRLGKDDASESGIMVRSMEDIIANTSASDSIEISYL</sequence>
<keyword evidence="2" id="KW-1185">Reference proteome</keyword>
<gene>
    <name evidence="1" type="ORF">Vadar_030256</name>
</gene>
<name>A0ACB7YSV5_9ERIC</name>
<proteinExistence type="predicted"/>
<accession>A0ACB7YSV5</accession>
<evidence type="ECO:0000313" key="2">
    <source>
        <dbReference type="Proteomes" id="UP000828048"/>
    </source>
</evidence>
<dbReference type="Proteomes" id="UP000828048">
    <property type="component" value="Chromosome 11"/>
</dbReference>
<protein>
    <submittedName>
        <fullName evidence="1">Uncharacterized protein</fullName>
    </submittedName>
</protein>
<dbReference type="EMBL" id="CM037161">
    <property type="protein sequence ID" value="KAH7855894.1"/>
    <property type="molecule type" value="Genomic_DNA"/>
</dbReference>
<reference evidence="1 2" key="1">
    <citation type="journal article" date="2021" name="Hortic Res">
        <title>High-quality reference genome and annotation aids understanding of berry development for evergreen blueberry (Vaccinium darrowii).</title>
        <authorList>
            <person name="Yu J."/>
            <person name="Hulse-Kemp A.M."/>
            <person name="Babiker E."/>
            <person name="Staton M."/>
        </authorList>
    </citation>
    <scope>NUCLEOTIDE SEQUENCE [LARGE SCALE GENOMIC DNA]</scope>
    <source>
        <strain evidence="2">cv. NJ 8807/NJ 8810</strain>
        <tissue evidence="1">Young leaf</tissue>
    </source>
</reference>
<organism evidence="1 2">
    <name type="scientific">Vaccinium darrowii</name>
    <dbReference type="NCBI Taxonomy" id="229202"/>
    <lineage>
        <taxon>Eukaryota</taxon>
        <taxon>Viridiplantae</taxon>
        <taxon>Streptophyta</taxon>
        <taxon>Embryophyta</taxon>
        <taxon>Tracheophyta</taxon>
        <taxon>Spermatophyta</taxon>
        <taxon>Magnoliopsida</taxon>
        <taxon>eudicotyledons</taxon>
        <taxon>Gunneridae</taxon>
        <taxon>Pentapetalae</taxon>
        <taxon>asterids</taxon>
        <taxon>Ericales</taxon>
        <taxon>Ericaceae</taxon>
        <taxon>Vaccinioideae</taxon>
        <taxon>Vaccinieae</taxon>
        <taxon>Vaccinium</taxon>
    </lineage>
</organism>
<comment type="caution">
    <text evidence="1">The sequence shown here is derived from an EMBL/GenBank/DDBJ whole genome shotgun (WGS) entry which is preliminary data.</text>
</comment>
<evidence type="ECO:0000313" key="1">
    <source>
        <dbReference type="EMBL" id="KAH7855894.1"/>
    </source>
</evidence>